<organism evidence="2 3">
    <name type="scientific">Rhizodiscina lignyota</name>
    <dbReference type="NCBI Taxonomy" id="1504668"/>
    <lineage>
        <taxon>Eukaryota</taxon>
        <taxon>Fungi</taxon>
        <taxon>Dikarya</taxon>
        <taxon>Ascomycota</taxon>
        <taxon>Pezizomycotina</taxon>
        <taxon>Dothideomycetes</taxon>
        <taxon>Pleosporomycetidae</taxon>
        <taxon>Aulographales</taxon>
        <taxon>Rhizodiscinaceae</taxon>
        <taxon>Rhizodiscina</taxon>
    </lineage>
</organism>
<gene>
    <name evidence="2" type="ORF">NA57DRAFT_77907</name>
</gene>
<protein>
    <submittedName>
        <fullName evidence="2">Uncharacterized protein</fullName>
    </submittedName>
</protein>
<keyword evidence="1" id="KW-0732">Signal</keyword>
<reference evidence="2" key="1">
    <citation type="journal article" date="2020" name="Stud. Mycol.">
        <title>101 Dothideomycetes genomes: a test case for predicting lifestyles and emergence of pathogens.</title>
        <authorList>
            <person name="Haridas S."/>
            <person name="Albert R."/>
            <person name="Binder M."/>
            <person name="Bloem J."/>
            <person name="Labutti K."/>
            <person name="Salamov A."/>
            <person name="Andreopoulos B."/>
            <person name="Baker S."/>
            <person name="Barry K."/>
            <person name="Bills G."/>
            <person name="Bluhm B."/>
            <person name="Cannon C."/>
            <person name="Castanera R."/>
            <person name="Culley D."/>
            <person name="Daum C."/>
            <person name="Ezra D."/>
            <person name="Gonzalez J."/>
            <person name="Henrissat B."/>
            <person name="Kuo A."/>
            <person name="Liang C."/>
            <person name="Lipzen A."/>
            <person name="Lutzoni F."/>
            <person name="Magnuson J."/>
            <person name="Mondo S."/>
            <person name="Nolan M."/>
            <person name="Ohm R."/>
            <person name="Pangilinan J."/>
            <person name="Park H.-J."/>
            <person name="Ramirez L."/>
            <person name="Alfaro M."/>
            <person name="Sun H."/>
            <person name="Tritt A."/>
            <person name="Yoshinaga Y."/>
            <person name="Zwiers L.-H."/>
            <person name="Turgeon B."/>
            <person name="Goodwin S."/>
            <person name="Spatafora J."/>
            <person name="Crous P."/>
            <person name="Grigoriev I."/>
        </authorList>
    </citation>
    <scope>NUCLEOTIDE SEQUENCE</scope>
    <source>
        <strain evidence="2">CBS 133067</strain>
    </source>
</reference>
<evidence type="ECO:0000313" key="3">
    <source>
        <dbReference type="Proteomes" id="UP000799772"/>
    </source>
</evidence>
<evidence type="ECO:0000313" key="2">
    <source>
        <dbReference type="EMBL" id="KAF2097655.1"/>
    </source>
</evidence>
<feature type="signal peptide" evidence="1">
    <location>
        <begin position="1"/>
        <end position="17"/>
    </location>
</feature>
<keyword evidence="3" id="KW-1185">Reference proteome</keyword>
<dbReference type="EMBL" id="ML978128">
    <property type="protein sequence ID" value="KAF2097655.1"/>
    <property type="molecule type" value="Genomic_DNA"/>
</dbReference>
<dbReference type="Proteomes" id="UP000799772">
    <property type="component" value="Unassembled WGS sequence"/>
</dbReference>
<name>A0A9P4I9V0_9PEZI</name>
<comment type="caution">
    <text evidence="2">The sequence shown here is derived from an EMBL/GenBank/DDBJ whole genome shotgun (WGS) entry which is preliminary data.</text>
</comment>
<dbReference type="AlphaFoldDB" id="A0A9P4I9V0"/>
<accession>A0A9P4I9V0</accession>
<proteinExistence type="predicted"/>
<dbReference type="OrthoDB" id="3942708at2759"/>
<evidence type="ECO:0000256" key="1">
    <source>
        <dbReference type="SAM" id="SignalP"/>
    </source>
</evidence>
<sequence length="112" mass="12121">MYLSNFVLFASLSFVGAWEAGFWSTDGRNIQAHGNSEGILAKCINLKTPLPLGQVTFDAHSGKTCSRCPDPSAIAVYGGRDCEKSTIMYSGNTNRVGQNVWTPGIARSYKVL</sequence>
<feature type="chain" id="PRO_5040447632" evidence="1">
    <location>
        <begin position="18"/>
        <end position="112"/>
    </location>
</feature>